<dbReference type="InterPro" id="IPR002196">
    <property type="entry name" value="Glyco_hydro_24"/>
</dbReference>
<dbReference type="GO" id="GO:0009253">
    <property type="term" value="P:peptidoglycan catabolic process"/>
    <property type="evidence" value="ECO:0007669"/>
    <property type="project" value="InterPro"/>
</dbReference>
<dbReference type="SUPFAM" id="SSF53955">
    <property type="entry name" value="Lysozyme-like"/>
    <property type="match status" value="1"/>
</dbReference>
<dbReference type="GO" id="GO:0031640">
    <property type="term" value="P:killing of cells of another organism"/>
    <property type="evidence" value="ECO:0007669"/>
    <property type="project" value="UniProtKB-KW"/>
</dbReference>
<sequence>MALNPSQDCLDLIKESEGLHRKLPNGNIEGYIDPVGVPTIGYGSILHIDEGRAVKKDDVITEADAKRWLKVEVDEKANAVNTLCKVDLTQGMFDALVSFAYNVGTGSKGLKDSTLLKKLNSKDYEGAAREFDRWIYGAGKVLPGLVIRRNKEESLFRRDGFPGTSASISDTVFPGAPWQEPKLPLKIARILKAGNFGEDCFILNCALAKLGYLADGIQPGDYTAVTKEAVEWFQGNNDLEVDGEFGPNTKAILTTALTNVARRVPPPMLDRVYCRLGRTGRTAYSGLEKLLLEFVDPKGRVLATLDTIAGAPSKQNFRIPEDPASFPGNLEPIPQARYTIGDIQWAGGKDNYKAEHAHPTGGIGPVFVPLIKTQPDDRDAFGFHVDWNRSSSPGSAGCVCVGDMPDLKKLISLLRLYDPRDLFVDWEIR</sequence>
<dbReference type="Gene3D" id="1.10.530.40">
    <property type="match status" value="1"/>
</dbReference>
<dbReference type="Gene3D" id="1.10.101.10">
    <property type="entry name" value="PGBD-like superfamily/PGBD"/>
    <property type="match status" value="1"/>
</dbReference>
<reference evidence="9 10" key="1">
    <citation type="submission" date="2016-11" db="EMBL/GenBank/DDBJ databases">
        <title>Draft Genome Sequences of Nine Cyanobacterial Strains from Diverse Habitats.</title>
        <authorList>
            <person name="Zhu T."/>
            <person name="Hou S."/>
            <person name="Lu X."/>
            <person name="Hess W.R."/>
        </authorList>
    </citation>
    <scope>NUCLEOTIDE SEQUENCE [LARGE SCALE GENOMIC DNA]</scope>
    <source>
        <strain evidence="9 10">NIES-30</strain>
    </source>
</reference>
<gene>
    <name evidence="9" type="ORF">NIES30_24530</name>
</gene>
<dbReference type="GO" id="GO:0003796">
    <property type="term" value="F:lysozyme activity"/>
    <property type="evidence" value="ECO:0007669"/>
    <property type="project" value="UniProtKB-EC"/>
</dbReference>
<dbReference type="InterPro" id="IPR036366">
    <property type="entry name" value="PGBDSf"/>
</dbReference>
<protein>
    <recommendedName>
        <fullName evidence="7">Lysozyme</fullName>
        <ecNumber evidence="7">3.2.1.17</ecNumber>
    </recommendedName>
</protein>
<organism evidence="9 10">
    <name type="scientific">Phormidium tenue NIES-30</name>
    <dbReference type="NCBI Taxonomy" id="549789"/>
    <lineage>
        <taxon>Bacteria</taxon>
        <taxon>Bacillati</taxon>
        <taxon>Cyanobacteriota</taxon>
        <taxon>Cyanophyceae</taxon>
        <taxon>Oscillatoriophycideae</taxon>
        <taxon>Oscillatoriales</taxon>
        <taxon>Oscillatoriaceae</taxon>
        <taxon>Phormidium</taxon>
    </lineage>
</organism>
<evidence type="ECO:0000256" key="7">
    <source>
        <dbReference type="RuleBase" id="RU003788"/>
    </source>
</evidence>
<accession>A0A1U7IY75</accession>
<dbReference type="Pfam" id="PF01471">
    <property type="entry name" value="PG_binding_1"/>
    <property type="match status" value="1"/>
</dbReference>
<evidence type="ECO:0000256" key="4">
    <source>
        <dbReference type="ARBA" id="ARBA00022801"/>
    </source>
</evidence>
<dbReference type="InterPro" id="IPR023346">
    <property type="entry name" value="Lysozyme-like_dom_sf"/>
</dbReference>
<dbReference type="RefSeq" id="WP_073611087.1">
    <property type="nucleotide sequence ID" value="NZ_MRCG01000031.1"/>
</dbReference>
<dbReference type="STRING" id="549789.NIES30_24530"/>
<keyword evidence="4 7" id="KW-0378">Hydrolase</keyword>
<evidence type="ECO:0000256" key="5">
    <source>
        <dbReference type="ARBA" id="ARBA00023200"/>
    </source>
</evidence>
<keyword evidence="10" id="KW-1185">Reference proteome</keyword>
<dbReference type="Proteomes" id="UP000185557">
    <property type="component" value="Unassembled WGS sequence"/>
</dbReference>
<dbReference type="PANTHER" id="PTHR38107">
    <property type="match status" value="1"/>
</dbReference>
<comment type="similarity">
    <text evidence="7">Belongs to the glycosyl hydrolase 24 family.</text>
</comment>
<comment type="caution">
    <text evidence="9">The sequence shown here is derived from an EMBL/GenBank/DDBJ whole genome shotgun (WGS) entry which is preliminary data.</text>
</comment>
<keyword evidence="5" id="KW-1035">Host cytoplasm</keyword>
<name>A0A1U7IY75_9CYAN</name>
<dbReference type="InterPro" id="IPR036365">
    <property type="entry name" value="PGBD-like_sf"/>
</dbReference>
<comment type="catalytic activity">
    <reaction evidence="1 7">
        <text>Hydrolysis of (1-&gt;4)-beta-linkages between N-acetylmuramic acid and N-acetyl-D-glucosamine residues in a peptidoglycan and between N-acetyl-D-glucosamine residues in chitodextrins.</text>
        <dbReference type="EC" id="3.2.1.17"/>
    </reaction>
</comment>
<dbReference type="CDD" id="cd00737">
    <property type="entry name" value="lyz_endolysin_autolysin"/>
    <property type="match status" value="1"/>
</dbReference>
<dbReference type="EMBL" id="MRCG01000031">
    <property type="protein sequence ID" value="OKH43610.1"/>
    <property type="molecule type" value="Genomic_DNA"/>
</dbReference>
<evidence type="ECO:0000256" key="1">
    <source>
        <dbReference type="ARBA" id="ARBA00000632"/>
    </source>
</evidence>
<evidence type="ECO:0000256" key="6">
    <source>
        <dbReference type="ARBA" id="ARBA00023295"/>
    </source>
</evidence>
<proteinExistence type="inferred from homology"/>
<dbReference type="InterPro" id="IPR002477">
    <property type="entry name" value="Peptidoglycan-bd-like"/>
</dbReference>
<dbReference type="SUPFAM" id="SSF47090">
    <property type="entry name" value="PGBD-like"/>
    <property type="match status" value="1"/>
</dbReference>
<dbReference type="PANTHER" id="PTHR38107:SF3">
    <property type="entry name" value="LYSOZYME RRRD-RELATED"/>
    <property type="match status" value="1"/>
</dbReference>
<dbReference type="InterPro" id="IPR034690">
    <property type="entry name" value="Endolysin_T4_type"/>
</dbReference>
<evidence type="ECO:0000259" key="8">
    <source>
        <dbReference type="Pfam" id="PF01471"/>
    </source>
</evidence>
<evidence type="ECO:0000256" key="2">
    <source>
        <dbReference type="ARBA" id="ARBA00022529"/>
    </source>
</evidence>
<dbReference type="GO" id="GO:0042742">
    <property type="term" value="P:defense response to bacterium"/>
    <property type="evidence" value="ECO:0007669"/>
    <property type="project" value="UniProtKB-KW"/>
</dbReference>
<evidence type="ECO:0000313" key="9">
    <source>
        <dbReference type="EMBL" id="OKH43610.1"/>
    </source>
</evidence>
<evidence type="ECO:0000313" key="10">
    <source>
        <dbReference type="Proteomes" id="UP000185557"/>
    </source>
</evidence>
<dbReference type="InterPro" id="IPR023347">
    <property type="entry name" value="Lysozyme_dom_sf"/>
</dbReference>
<keyword evidence="2 7" id="KW-0929">Antimicrobial</keyword>
<keyword evidence="6 7" id="KW-0326">Glycosidase</keyword>
<feature type="domain" description="Peptidoglycan binding-like" evidence="8">
    <location>
        <begin position="203"/>
        <end position="253"/>
    </location>
</feature>
<keyword evidence="3 7" id="KW-0081">Bacteriolytic enzyme</keyword>
<dbReference type="InterPro" id="IPR051018">
    <property type="entry name" value="Bacteriophage_GH24"/>
</dbReference>
<dbReference type="EC" id="3.2.1.17" evidence="7"/>
<dbReference type="HAMAP" id="MF_04110">
    <property type="entry name" value="ENDOLYSIN_T4"/>
    <property type="match status" value="1"/>
</dbReference>
<dbReference type="GO" id="GO:0016998">
    <property type="term" value="P:cell wall macromolecule catabolic process"/>
    <property type="evidence" value="ECO:0007669"/>
    <property type="project" value="InterPro"/>
</dbReference>
<evidence type="ECO:0000256" key="3">
    <source>
        <dbReference type="ARBA" id="ARBA00022638"/>
    </source>
</evidence>
<dbReference type="AlphaFoldDB" id="A0A1U7IY75"/>
<dbReference type="Pfam" id="PF00959">
    <property type="entry name" value="Phage_lysozyme"/>
    <property type="match status" value="1"/>
</dbReference>
<dbReference type="InterPro" id="IPR033907">
    <property type="entry name" value="Endolysin_autolysin"/>
</dbReference>